<dbReference type="InterPro" id="IPR043143">
    <property type="entry name" value="Mal/L-sulf/L-lact_DH-like_NADP"/>
</dbReference>
<evidence type="ECO:0000313" key="3">
    <source>
        <dbReference type="EMBL" id="NBD22968.1"/>
    </source>
</evidence>
<name>A0ABW9XK79_9BACL</name>
<proteinExistence type="inferred from homology"/>
<accession>A0ABW9XK79</accession>
<comment type="similarity">
    <text evidence="1">Belongs to the LDH2/MDH2 oxidoreductase family.</text>
</comment>
<evidence type="ECO:0000256" key="2">
    <source>
        <dbReference type="ARBA" id="ARBA00023002"/>
    </source>
</evidence>
<dbReference type="Gene3D" id="1.10.1530.10">
    <property type="match status" value="1"/>
</dbReference>
<dbReference type="InterPro" id="IPR043144">
    <property type="entry name" value="Mal/L-sulf/L-lact_DH-like_ah"/>
</dbReference>
<sequence>MNQLPAQYAAVPPEQLKRAVAALAERSGMPEAKNRFLADLLVQNDLRGVFSHGSRQIAAYARIMRDGLINPNPEVKVIDETPATLLVDGDGGLGYFPAYRAAELLVEKCRACGIAAAVTRNHGHIGAAGIYSRVLAEHDLIGYVTSGHQLDLSAEQSIMQAAGGSPMSFAVPAGDAPAMVLDFGAMHDLYDDSPHRADVIRQTPGLVFRSMGLGFMCQALGGFLAGVPVERERAARSYEGANQGSLIIALDAAKFGSLDAFKHEMDRYMQLAAEMRPLPGFDRAVLPGVLEAERERAWGTDGIPVGEEHRSVLEQAAREFGLELDF</sequence>
<dbReference type="EMBL" id="JAAAMV010000001">
    <property type="protein sequence ID" value="NBD22968.1"/>
    <property type="molecule type" value="Genomic_DNA"/>
</dbReference>
<evidence type="ECO:0000313" key="4">
    <source>
        <dbReference type="Proteomes" id="UP000665561"/>
    </source>
</evidence>
<evidence type="ECO:0008006" key="5">
    <source>
        <dbReference type="Google" id="ProtNLM"/>
    </source>
</evidence>
<gene>
    <name evidence="3" type="ORF">GT019_03680</name>
</gene>
<comment type="caution">
    <text evidence="3">The sequence shown here is derived from an EMBL/GenBank/DDBJ whole genome shotgun (WGS) entry which is preliminary data.</text>
</comment>
<organism evidence="3 4">
    <name type="scientific">Paenibacillus glycinis</name>
    <dbReference type="NCBI Taxonomy" id="2697035"/>
    <lineage>
        <taxon>Bacteria</taxon>
        <taxon>Bacillati</taxon>
        <taxon>Bacillota</taxon>
        <taxon>Bacilli</taxon>
        <taxon>Bacillales</taxon>
        <taxon>Paenibacillaceae</taxon>
        <taxon>Paenibacillus</taxon>
    </lineage>
</organism>
<dbReference type="InterPro" id="IPR036111">
    <property type="entry name" value="Mal/L-sulfo/L-lacto_DH-like_sf"/>
</dbReference>
<keyword evidence="4" id="KW-1185">Reference proteome</keyword>
<dbReference type="RefSeq" id="WP_161741266.1">
    <property type="nucleotide sequence ID" value="NZ_JAAAMV010000001.1"/>
</dbReference>
<dbReference type="SUPFAM" id="SSF89733">
    <property type="entry name" value="L-sulfolactate dehydrogenase-like"/>
    <property type="match status" value="1"/>
</dbReference>
<protein>
    <recommendedName>
        <fullName evidence="5">Ldh family oxidoreductase</fullName>
    </recommendedName>
</protein>
<dbReference type="PANTHER" id="PTHR11091:SF0">
    <property type="entry name" value="MALATE DEHYDROGENASE"/>
    <property type="match status" value="1"/>
</dbReference>
<dbReference type="Pfam" id="PF02615">
    <property type="entry name" value="Ldh_2"/>
    <property type="match status" value="2"/>
</dbReference>
<dbReference type="InterPro" id="IPR003767">
    <property type="entry name" value="Malate/L-lactate_DH-like"/>
</dbReference>
<evidence type="ECO:0000256" key="1">
    <source>
        <dbReference type="ARBA" id="ARBA00006056"/>
    </source>
</evidence>
<dbReference type="PANTHER" id="PTHR11091">
    <property type="entry name" value="OXIDOREDUCTASE-RELATED"/>
    <property type="match status" value="1"/>
</dbReference>
<dbReference type="Proteomes" id="UP000665561">
    <property type="component" value="Unassembled WGS sequence"/>
</dbReference>
<reference evidence="3 4" key="1">
    <citation type="submission" date="2020-01" db="EMBL/GenBank/DDBJ databases">
        <title>Paenibacillus soybeanensis sp. nov. isolated from the nodules of soybean (Glycine max(L.) Merr).</title>
        <authorList>
            <person name="Wang H."/>
        </authorList>
    </citation>
    <scope>NUCLEOTIDE SEQUENCE [LARGE SCALE GENOMIC DNA]</scope>
    <source>
        <strain evidence="3 4">T1</strain>
    </source>
</reference>
<keyword evidence="2" id="KW-0560">Oxidoreductase</keyword>
<dbReference type="Gene3D" id="3.30.1370.60">
    <property type="entry name" value="Hypothetical oxidoreductase yiak, domain 2"/>
    <property type="match status" value="1"/>
</dbReference>